<evidence type="ECO:0000313" key="2">
    <source>
        <dbReference type="EMBL" id="MBX5088127.1"/>
    </source>
</evidence>
<evidence type="ECO:0000313" key="3">
    <source>
        <dbReference type="Proteomes" id="UP000770629"/>
    </source>
</evidence>
<name>A0ABS7ICA2_9HYPH</name>
<dbReference type="Proteomes" id="UP000770629">
    <property type="component" value="Unassembled WGS sequence"/>
</dbReference>
<comment type="caution">
    <text evidence="2">The sequence shown here is derived from an EMBL/GenBank/DDBJ whole genome shotgun (WGS) entry which is preliminary data.</text>
</comment>
<proteinExistence type="predicted"/>
<sequence length="107" mass="11288">MLGLLGGGGSTLHAQPSTYSAMPIHVSVLVLGTTLAAFVTISFLLCMVLGFVAPDWGLHRPWLQFFSGLTGFDLRSLALGTIQSVIFGGYAGGLIAIIFNFTSRRLG</sequence>
<keyword evidence="1" id="KW-0472">Membrane</keyword>
<evidence type="ECO:0000256" key="1">
    <source>
        <dbReference type="SAM" id="Phobius"/>
    </source>
</evidence>
<reference evidence="2 3" key="1">
    <citation type="submission" date="2020-04" db="EMBL/GenBank/DDBJ databases">
        <title>Global-level population genomics: horizontal gene transfer, symbiosis and evolution in Rhizobia.</title>
        <authorList>
            <person name="Gai Y."/>
        </authorList>
    </citation>
    <scope>NUCLEOTIDE SEQUENCE [LARGE SCALE GENOMIC DNA]</scope>
    <source>
        <strain evidence="2 3">BLR33</strain>
    </source>
</reference>
<gene>
    <name evidence="2" type="ORF">HJB60_02910</name>
</gene>
<feature type="transmembrane region" description="Helical" evidence="1">
    <location>
        <begin position="24"/>
        <end position="53"/>
    </location>
</feature>
<feature type="transmembrane region" description="Helical" evidence="1">
    <location>
        <begin position="74"/>
        <end position="99"/>
    </location>
</feature>
<keyword evidence="1" id="KW-1133">Transmembrane helix</keyword>
<protein>
    <submittedName>
        <fullName evidence="2">Uncharacterized protein</fullName>
    </submittedName>
</protein>
<dbReference type="GeneID" id="66142868"/>
<accession>A0ABS7ICA2</accession>
<dbReference type="EMBL" id="JABDYF010000001">
    <property type="protein sequence ID" value="MBX5088127.1"/>
    <property type="molecule type" value="Genomic_DNA"/>
</dbReference>
<keyword evidence="3" id="KW-1185">Reference proteome</keyword>
<dbReference type="RefSeq" id="WP_375337018.1">
    <property type="nucleotide sequence ID" value="NZ_CP071455.1"/>
</dbReference>
<keyword evidence="1" id="KW-0812">Transmembrane</keyword>
<organism evidence="2 3">
    <name type="scientific">Rhizobium lentis</name>
    <dbReference type="NCBI Taxonomy" id="1138194"/>
    <lineage>
        <taxon>Bacteria</taxon>
        <taxon>Pseudomonadati</taxon>
        <taxon>Pseudomonadota</taxon>
        <taxon>Alphaproteobacteria</taxon>
        <taxon>Hyphomicrobiales</taxon>
        <taxon>Rhizobiaceae</taxon>
        <taxon>Rhizobium/Agrobacterium group</taxon>
        <taxon>Rhizobium</taxon>
    </lineage>
</organism>